<reference evidence="2 3" key="1">
    <citation type="submission" date="2017-03" db="EMBL/GenBank/DDBJ databases">
        <title>Genomes of endolithic fungi from Antarctica.</title>
        <authorList>
            <person name="Coleine C."/>
            <person name="Masonjones S."/>
            <person name="Stajich J.E."/>
        </authorList>
    </citation>
    <scope>NUCLEOTIDE SEQUENCE [LARGE SCALE GENOMIC DNA]</scope>
    <source>
        <strain evidence="2 3">CCFEE 6315</strain>
    </source>
</reference>
<accession>A0A4U0TIZ3</accession>
<evidence type="ECO:0000313" key="3">
    <source>
        <dbReference type="Proteomes" id="UP000308549"/>
    </source>
</evidence>
<feature type="domain" description="AB hydrolase-1" evidence="1">
    <location>
        <begin position="137"/>
        <end position="390"/>
    </location>
</feature>
<dbReference type="AlphaFoldDB" id="A0A4U0TIZ3"/>
<comment type="caution">
    <text evidence="2">The sequence shown here is derived from an EMBL/GenBank/DDBJ whole genome shotgun (WGS) entry which is preliminary data.</text>
</comment>
<dbReference type="EMBL" id="NAJL01000100">
    <property type="protein sequence ID" value="TKA21788.1"/>
    <property type="molecule type" value="Genomic_DNA"/>
</dbReference>
<dbReference type="Proteomes" id="UP000308549">
    <property type="component" value="Unassembled WGS sequence"/>
</dbReference>
<gene>
    <name evidence="2" type="ORF">B0A50_08718</name>
</gene>
<evidence type="ECO:0000313" key="2">
    <source>
        <dbReference type="EMBL" id="TKA21788.1"/>
    </source>
</evidence>
<dbReference type="Pfam" id="PF12697">
    <property type="entry name" value="Abhydrolase_6"/>
    <property type="match status" value="1"/>
</dbReference>
<sequence>MKLTPIALAGAASAEGLLPFLTLPSGIKSMSHHISTANAPSGAGFKYPVPHSSRGGNAVCVSGTVHVPASTSQNVQFSYKIPQNQTQVTETFLDFITPGSNFASSINAGTRNVSGTYALGATLCTPANNTKPKGVQLLTHGVGLDRYYWDFTADYSYVDRAVEAGYATFFYDRLGVGESEKPDALDVVQAPLEVEIANSLATMLRKGAFGGDAFEKIVGVGHSFGSIITQAVTSQHPAALDAAILTGFSTDTSSLPIFLQGLNLALANQNEPVRFYTLSNGHLVSDNIISQQIGFFRAPGFNPAILQLAELTKASVTFGELFTTSAVTAPAGNYSNPVAVVNGVNDLPFCGGNCTSPMNLAMAVRPALYPQLTGERFGSYLAPVCGHALNFHYAAADAFDYIQAFLRKQNLGM</sequence>
<dbReference type="Gene3D" id="3.40.50.1820">
    <property type="entry name" value="alpha/beta hydrolase"/>
    <property type="match status" value="1"/>
</dbReference>
<dbReference type="InterPro" id="IPR000073">
    <property type="entry name" value="AB_hydrolase_1"/>
</dbReference>
<name>A0A4U0TIZ3_9PEZI</name>
<evidence type="ECO:0000259" key="1">
    <source>
        <dbReference type="Pfam" id="PF12697"/>
    </source>
</evidence>
<proteinExistence type="predicted"/>
<organism evidence="2 3">
    <name type="scientific">Salinomyces thailandicus</name>
    <dbReference type="NCBI Taxonomy" id="706561"/>
    <lineage>
        <taxon>Eukaryota</taxon>
        <taxon>Fungi</taxon>
        <taxon>Dikarya</taxon>
        <taxon>Ascomycota</taxon>
        <taxon>Pezizomycotina</taxon>
        <taxon>Dothideomycetes</taxon>
        <taxon>Dothideomycetidae</taxon>
        <taxon>Mycosphaerellales</taxon>
        <taxon>Teratosphaeriaceae</taxon>
        <taxon>Salinomyces</taxon>
    </lineage>
</organism>
<dbReference type="SUPFAM" id="SSF53474">
    <property type="entry name" value="alpha/beta-Hydrolases"/>
    <property type="match status" value="1"/>
</dbReference>
<keyword evidence="3" id="KW-1185">Reference proteome</keyword>
<dbReference type="InterPro" id="IPR029058">
    <property type="entry name" value="AB_hydrolase_fold"/>
</dbReference>
<protein>
    <recommendedName>
        <fullName evidence="1">AB hydrolase-1 domain-containing protein</fullName>
    </recommendedName>
</protein>
<dbReference type="OrthoDB" id="190201at2759"/>